<keyword evidence="2" id="KW-1185">Reference proteome</keyword>
<sequence>MCTIVNSPSQGMRNISIIGICLPADLSGTLKGDNKHFVKKVKKSTFVISNRKTIINESCQEK</sequence>
<name>A0ABN7ULE0_GIGMA</name>
<dbReference type="Proteomes" id="UP000789901">
    <property type="component" value="Unassembled WGS sequence"/>
</dbReference>
<evidence type="ECO:0000313" key="1">
    <source>
        <dbReference type="EMBL" id="CAG8616871.1"/>
    </source>
</evidence>
<reference evidence="1 2" key="1">
    <citation type="submission" date="2021-06" db="EMBL/GenBank/DDBJ databases">
        <authorList>
            <person name="Kallberg Y."/>
            <person name="Tangrot J."/>
            <person name="Rosling A."/>
        </authorList>
    </citation>
    <scope>NUCLEOTIDE SEQUENCE [LARGE SCALE GENOMIC DNA]</scope>
    <source>
        <strain evidence="1 2">120-4 pot B 10/14</strain>
    </source>
</reference>
<accession>A0ABN7ULE0</accession>
<evidence type="ECO:0000313" key="2">
    <source>
        <dbReference type="Proteomes" id="UP000789901"/>
    </source>
</evidence>
<dbReference type="EMBL" id="CAJVQB010003756">
    <property type="protein sequence ID" value="CAG8616871.1"/>
    <property type="molecule type" value="Genomic_DNA"/>
</dbReference>
<organism evidence="1 2">
    <name type="scientific">Gigaspora margarita</name>
    <dbReference type="NCBI Taxonomy" id="4874"/>
    <lineage>
        <taxon>Eukaryota</taxon>
        <taxon>Fungi</taxon>
        <taxon>Fungi incertae sedis</taxon>
        <taxon>Mucoromycota</taxon>
        <taxon>Glomeromycotina</taxon>
        <taxon>Glomeromycetes</taxon>
        <taxon>Diversisporales</taxon>
        <taxon>Gigasporaceae</taxon>
        <taxon>Gigaspora</taxon>
    </lineage>
</organism>
<protein>
    <submittedName>
        <fullName evidence="1">1647_t:CDS:1</fullName>
    </submittedName>
</protein>
<comment type="caution">
    <text evidence="1">The sequence shown here is derived from an EMBL/GenBank/DDBJ whole genome shotgun (WGS) entry which is preliminary data.</text>
</comment>
<gene>
    <name evidence="1" type="ORF">GMARGA_LOCUS7638</name>
</gene>
<proteinExistence type="predicted"/>